<dbReference type="InterPro" id="IPR006156">
    <property type="entry name" value="Dihydroneopterin_aldolase"/>
</dbReference>
<comment type="function">
    <text evidence="6">Catalyzes the conversion of 7,8-dihydroneopterin to 6-hydroxymethyl-7,8-dihydropterin.</text>
</comment>
<dbReference type="GO" id="GO:0046654">
    <property type="term" value="P:tetrahydrofolate biosynthetic process"/>
    <property type="evidence" value="ECO:0007669"/>
    <property type="project" value="UniProtKB-UniRule"/>
</dbReference>
<dbReference type="OrthoDB" id="9803748at2"/>
<dbReference type="RefSeq" id="WP_090972460.1">
    <property type="nucleotide sequence ID" value="NZ_FOLL01000004.1"/>
</dbReference>
<evidence type="ECO:0000256" key="1">
    <source>
        <dbReference type="ARBA" id="ARBA00001353"/>
    </source>
</evidence>
<name>A0A1I1GDD4_9SPHI</name>
<sequence length="123" mass="14245">MEKVRQRVALTDLRFFAYHGFYPEEQLLGNEFTVALHVGFTKTGEQQDVLTNTVNYEVLYSIVKDEMQQPRKLLETVVEAILNRVLQEFPFICDAEVAITKLRPPFGGDHAKAQVALFWQREN</sequence>
<dbReference type="GO" id="GO:0004150">
    <property type="term" value="F:dihydroneopterin aldolase activity"/>
    <property type="evidence" value="ECO:0007669"/>
    <property type="project" value="UniProtKB-UniRule"/>
</dbReference>
<comment type="similarity">
    <text evidence="3 6">Belongs to the DHNA family.</text>
</comment>
<proteinExistence type="inferred from homology"/>
<dbReference type="Proteomes" id="UP000199577">
    <property type="component" value="Unassembled WGS sequence"/>
</dbReference>
<reference evidence="9" key="1">
    <citation type="submission" date="2016-10" db="EMBL/GenBank/DDBJ databases">
        <authorList>
            <person name="Varghese N."/>
            <person name="Submissions S."/>
        </authorList>
    </citation>
    <scope>NUCLEOTIDE SEQUENCE [LARGE SCALE GENOMIC DNA]</scope>
    <source>
        <strain evidence="9">DSM 22900</strain>
    </source>
</reference>
<dbReference type="UniPathway" id="UPA00077">
    <property type="reaction ID" value="UER00154"/>
</dbReference>
<accession>A0A1I1GDD4</accession>
<dbReference type="InterPro" id="IPR006157">
    <property type="entry name" value="FolB_dom"/>
</dbReference>
<dbReference type="SUPFAM" id="SSF55620">
    <property type="entry name" value="Tetrahydrobiopterin biosynthesis enzymes-like"/>
    <property type="match status" value="1"/>
</dbReference>
<dbReference type="GO" id="GO:0005737">
    <property type="term" value="C:cytoplasm"/>
    <property type="evidence" value="ECO:0007669"/>
    <property type="project" value="TreeGrafter"/>
</dbReference>
<dbReference type="PANTHER" id="PTHR42844">
    <property type="entry name" value="DIHYDRONEOPTERIN ALDOLASE 1-RELATED"/>
    <property type="match status" value="1"/>
</dbReference>
<evidence type="ECO:0000313" key="9">
    <source>
        <dbReference type="Proteomes" id="UP000199577"/>
    </source>
</evidence>
<evidence type="ECO:0000256" key="3">
    <source>
        <dbReference type="ARBA" id="ARBA00005708"/>
    </source>
</evidence>
<evidence type="ECO:0000256" key="5">
    <source>
        <dbReference type="ARBA" id="ARBA00023239"/>
    </source>
</evidence>
<feature type="domain" description="Dihydroneopterin aldolase/epimerase" evidence="7">
    <location>
        <begin position="8"/>
        <end position="119"/>
    </location>
</feature>
<dbReference type="GO" id="GO:0046656">
    <property type="term" value="P:folic acid biosynthetic process"/>
    <property type="evidence" value="ECO:0007669"/>
    <property type="project" value="UniProtKB-UniRule"/>
</dbReference>
<keyword evidence="5 6" id="KW-0456">Lyase</keyword>
<evidence type="ECO:0000256" key="6">
    <source>
        <dbReference type="RuleBase" id="RU362079"/>
    </source>
</evidence>
<protein>
    <recommendedName>
        <fullName evidence="6">7,8-dihydroneopterin aldolase</fullName>
        <ecNumber evidence="6">4.1.2.25</ecNumber>
    </recommendedName>
</protein>
<comment type="pathway">
    <text evidence="2 6">Cofactor biosynthesis; tetrahydrofolate biosynthesis; 2-amino-4-hydroxy-6-hydroxymethyl-7,8-dihydropteridine diphosphate from 7,8-dihydroneopterin triphosphate: step 3/4.</text>
</comment>
<evidence type="ECO:0000256" key="2">
    <source>
        <dbReference type="ARBA" id="ARBA00005013"/>
    </source>
</evidence>
<gene>
    <name evidence="8" type="ORF">SAMN05421747_104107</name>
</gene>
<dbReference type="PANTHER" id="PTHR42844:SF1">
    <property type="entry name" value="DIHYDRONEOPTERIN ALDOLASE 1-RELATED"/>
    <property type="match status" value="1"/>
</dbReference>
<dbReference type="EC" id="4.1.2.25" evidence="6"/>
<dbReference type="SMART" id="SM00905">
    <property type="entry name" value="FolB"/>
    <property type="match status" value="1"/>
</dbReference>
<evidence type="ECO:0000259" key="7">
    <source>
        <dbReference type="SMART" id="SM00905"/>
    </source>
</evidence>
<dbReference type="AlphaFoldDB" id="A0A1I1GDD4"/>
<evidence type="ECO:0000313" key="8">
    <source>
        <dbReference type="EMBL" id="SFC09292.1"/>
    </source>
</evidence>
<keyword evidence="9" id="KW-1185">Reference proteome</keyword>
<dbReference type="Gene3D" id="3.30.1130.10">
    <property type="match status" value="1"/>
</dbReference>
<dbReference type="NCBIfam" id="TIGR00526">
    <property type="entry name" value="folB_dom"/>
    <property type="match status" value="1"/>
</dbReference>
<dbReference type="EMBL" id="FOLL01000004">
    <property type="protein sequence ID" value="SFC09292.1"/>
    <property type="molecule type" value="Genomic_DNA"/>
</dbReference>
<dbReference type="InterPro" id="IPR043133">
    <property type="entry name" value="GTP-CH-I_C/QueF"/>
</dbReference>
<keyword evidence="4 6" id="KW-0289">Folate biosynthesis</keyword>
<evidence type="ECO:0000256" key="4">
    <source>
        <dbReference type="ARBA" id="ARBA00022909"/>
    </source>
</evidence>
<organism evidence="8 9">
    <name type="scientific">Parapedobacter composti</name>
    <dbReference type="NCBI Taxonomy" id="623281"/>
    <lineage>
        <taxon>Bacteria</taxon>
        <taxon>Pseudomonadati</taxon>
        <taxon>Bacteroidota</taxon>
        <taxon>Sphingobacteriia</taxon>
        <taxon>Sphingobacteriales</taxon>
        <taxon>Sphingobacteriaceae</taxon>
        <taxon>Parapedobacter</taxon>
    </lineage>
</organism>
<dbReference type="NCBIfam" id="TIGR00525">
    <property type="entry name" value="folB"/>
    <property type="match status" value="1"/>
</dbReference>
<comment type="catalytic activity">
    <reaction evidence="1 6">
        <text>7,8-dihydroneopterin = 6-hydroxymethyl-7,8-dihydropterin + glycolaldehyde</text>
        <dbReference type="Rhea" id="RHEA:10540"/>
        <dbReference type="ChEBI" id="CHEBI:17001"/>
        <dbReference type="ChEBI" id="CHEBI:17071"/>
        <dbReference type="ChEBI" id="CHEBI:44841"/>
        <dbReference type="EC" id="4.1.2.25"/>
    </reaction>
</comment>
<dbReference type="STRING" id="623281.SAMN05421747_104107"/>
<dbReference type="Pfam" id="PF02152">
    <property type="entry name" value="FolB"/>
    <property type="match status" value="1"/>
</dbReference>